<dbReference type="GO" id="GO:0006779">
    <property type="term" value="P:porphyrin-containing compound biosynthetic process"/>
    <property type="evidence" value="ECO:0007669"/>
    <property type="project" value="InterPro"/>
</dbReference>
<dbReference type="GO" id="GO:0004109">
    <property type="term" value="F:coproporphyrinogen oxidase activity"/>
    <property type="evidence" value="ECO:0007669"/>
    <property type="project" value="InterPro"/>
</dbReference>
<keyword evidence="2" id="KW-0479">Metal-binding</keyword>
<dbReference type="SFLD" id="SFLDS00029">
    <property type="entry name" value="Radical_SAM"/>
    <property type="match status" value="1"/>
</dbReference>
<dbReference type="InterPro" id="IPR058240">
    <property type="entry name" value="rSAM_sf"/>
</dbReference>
<keyword evidence="2" id="KW-0949">S-adenosyl-L-methionine</keyword>
<dbReference type="Gene3D" id="3.80.30.20">
    <property type="entry name" value="tm_1862 like domain"/>
    <property type="match status" value="1"/>
</dbReference>
<protein>
    <recommendedName>
        <fullName evidence="2">Heme chaperone HemW</fullName>
    </recommendedName>
</protein>
<name>A0A4Z0W368_9BACT</name>
<dbReference type="CDD" id="cd01335">
    <property type="entry name" value="Radical_SAM"/>
    <property type="match status" value="1"/>
</dbReference>
<dbReference type="Pfam" id="PF04055">
    <property type="entry name" value="Radical_SAM"/>
    <property type="match status" value="1"/>
</dbReference>
<keyword evidence="2" id="KW-0004">4Fe-4S</keyword>
<dbReference type="InterPro" id="IPR007197">
    <property type="entry name" value="rSAM"/>
</dbReference>
<accession>A0A4Z0W368</accession>
<evidence type="ECO:0000313" key="5">
    <source>
        <dbReference type="Proteomes" id="UP000297288"/>
    </source>
</evidence>
<dbReference type="OrthoDB" id="9808022at2"/>
<feature type="domain" description="Radical SAM core" evidence="3">
    <location>
        <begin position="8"/>
        <end position="242"/>
    </location>
</feature>
<dbReference type="SFLD" id="SFLDG01065">
    <property type="entry name" value="anaerobic_coproporphyrinogen-I"/>
    <property type="match status" value="1"/>
</dbReference>
<keyword evidence="2" id="KW-0411">Iron-sulfur</keyword>
<sequence>MKIREGYSLNFRDIGIYVHVPFCSNKCFYCDYSSVITKNKNMEKNYFEALLKEIKLYENPDLMVKTIYIGGGTPSHVSFDYIEEIKEQLENTFDLSHLEEFTIEMNPEDVKDEILANYKKIGVNRISVGIQSLDNNILKMVNRQNDAKTAKNAVNKIKKYFDNYNLDFILGLPGETIKSVEKNLNFISEKNPPHVSYYIYDNNHESVLNRMIKNKKISLPKYEMVEDFADLIYDYFEKNDYKRYEISSWAIFNKESLHNKIYWQNLEYIGFGVSAGGYYNSSRYVNTKNFSYYIKQVSEGKKPYDYYKKNDKKEDLIETLFMGLRLIDGISLKKIKDKYPEYFDVVVNFLKKDNFFIVDENVRLSKKGLDYSTSSFVKILELEDLIT</sequence>
<gene>
    <name evidence="4" type="primary">hemW</name>
    <name evidence="4" type="ORF">E4650_08430</name>
</gene>
<evidence type="ECO:0000259" key="3">
    <source>
        <dbReference type="PROSITE" id="PS51918"/>
    </source>
</evidence>
<dbReference type="InterPro" id="IPR034505">
    <property type="entry name" value="Coproporphyrinogen-III_oxidase"/>
</dbReference>
<dbReference type="PROSITE" id="PS51918">
    <property type="entry name" value="RADICAL_SAM"/>
    <property type="match status" value="1"/>
</dbReference>
<dbReference type="GO" id="GO:0051539">
    <property type="term" value="F:4 iron, 4 sulfur cluster binding"/>
    <property type="evidence" value="ECO:0007669"/>
    <property type="project" value="UniProtKB-UniRule"/>
</dbReference>
<keyword evidence="2" id="KW-0349">Heme</keyword>
<keyword evidence="2" id="KW-0143">Chaperone</keyword>
<dbReference type="Proteomes" id="UP000297288">
    <property type="component" value="Unassembled WGS sequence"/>
</dbReference>
<comment type="similarity">
    <text evidence="1">Belongs to the anaerobic coproporphyrinogen-III oxidase family. HemW subfamily.</text>
</comment>
<dbReference type="InterPro" id="IPR004559">
    <property type="entry name" value="HemW-like"/>
</dbReference>
<comment type="subcellular location">
    <subcellularLocation>
        <location evidence="2">Cytoplasm</location>
    </subcellularLocation>
</comment>
<dbReference type="InterPro" id="IPR006638">
    <property type="entry name" value="Elp3/MiaA/NifB-like_rSAM"/>
</dbReference>
<dbReference type="GO" id="GO:0005737">
    <property type="term" value="C:cytoplasm"/>
    <property type="evidence" value="ECO:0007669"/>
    <property type="project" value="UniProtKB-SubCell"/>
</dbReference>
<dbReference type="NCBIfam" id="TIGR00539">
    <property type="entry name" value="hemN_rel"/>
    <property type="match status" value="1"/>
</dbReference>
<dbReference type="SFLD" id="SFLDF00562">
    <property type="entry name" value="HemN-like__clustered_with_heat"/>
    <property type="match status" value="1"/>
</dbReference>
<dbReference type="AlphaFoldDB" id="A0A4Z0W368"/>
<reference evidence="4 5" key="1">
    <citation type="submission" date="2019-04" db="EMBL/GenBank/DDBJ databases">
        <title>Draft genome sequence data and analysis of a Fermenting Bacterium, Geotoga petraea strain HO-Geo1, isolated from heavy-oil petroleum reservoir in Russia.</title>
        <authorList>
            <person name="Grouzdev D.S."/>
            <person name="Semenova E.M."/>
            <person name="Sokolova D.S."/>
            <person name="Tourova T.P."/>
            <person name="Poltaraus A.B."/>
            <person name="Nazina T.N."/>
        </authorList>
    </citation>
    <scope>NUCLEOTIDE SEQUENCE [LARGE SCALE GENOMIC DNA]</scope>
    <source>
        <strain evidence="4 5">HO-Geo1</strain>
    </source>
</reference>
<keyword evidence="2" id="KW-0408">Iron</keyword>
<evidence type="ECO:0000313" key="4">
    <source>
        <dbReference type="EMBL" id="TGG87321.1"/>
    </source>
</evidence>
<comment type="function">
    <text evidence="2">Probably acts as a heme chaperone, transferring heme to an unknown acceptor. Binds one molecule of heme per monomer, possibly covalently. Binds 1 [4Fe-4S] cluster. The cluster is coordinated with 3 cysteines and an exchangeable S-adenosyl-L-methionine.</text>
</comment>
<dbReference type="InterPro" id="IPR023404">
    <property type="entry name" value="rSAM_horseshoe"/>
</dbReference>
<dbReference type="GO" id="GO:0046872">
    <property type="term" value="F:metal ion binding"/>
    <property type="evidence" value="ECO:0007669"/>
    <property type="project" value="UniProtKB-UniRule"/>
</dbReference>
<dbReference type="PANTHER" id="PTHR13932:SF5">
    <property type="entry name" value="RADICAL S-ADENOSYL METHIONINE DOMAIN-CONTAINING PROTEIN 1, MITOCHONDRIAL"/>
    <property type="match status" value="1"/>
</dbReference>
<dbReference type="SUPFAM" id="SSF102114">
    <property type="entry name" value="Radical SAM enzymes"/>
    <property type="match status" value="1"/>
</dbReference>
<dbReference type="PANTHER" id="PTHR13932">
    <property type="entry name" value="COPROPORPHYRINIGEN III OXIDASE"/>
    <property type="match status" value="1"/>
</dbReference>
<comment type="caution">
    <text evidence="4">The sequence shown here is derived from an EMBL/GenBank/DDBJ whole genome shotgun (WGS) entry which is preliminary data.</text>
</comment>
<evidence type="ECO:0000256" key="2">
    <source>
        <dbReference type="RuleBase" id="RU364116"/>
    </source>
</evidence>
<keyword evidence="2" id="KW-0963">Cytoplasm</keyword>
<proteinExistence type="inferred from homology"/>
<dbReference type="SFLD" id="SFLDG01082">
    <property type="entry name" value="B12-binding_domain_containing"/>
    <property type="match status" value="1"/>
</dbReference>
<dbReference type="SMART" id="SM00729">
    <property type="entry name" value="Elp3"/>
    <property type="match status" value="1"/>
</dbReference>
<evidence type="ECO:0000256" key="1">
    <source>
        <dbReference type="ARBA" id="ARBA00006100"/>
    </source>
</evidence>
<organism evidence="4 5">
    <name type="scientific">Geotoga petraea</name>
    <dbReference type="NCBI Taxonomy" id="28234"/>
    <lineage>
        <taxon>Bacteria</taxon>
        <taxon>Thermotogati</taxon>
        <taxon>Thermotogota</taxon>
        <taxon>Thermotogae</taxon>
        <taxon>Petrotogales</taxon>
        <taxon>Petrotogaceae</taxon>
        <taxon>Geotoga</taxon>
    </lineage>
</organism>
<dbReference type="EMBL" id="SRME01000005">
    <property type="protein sequence ID" value="TGG87321.1"/>
    <property type="molecule type" value="Genomic_DNA"/>
</dbReference>